<dbReference type="Gene3D" id="3.80.10.10">
    <property type="entry name" value="Ribonuclease Inhibitor"/>
    <property type="match status" value="1"/>
</dbReference>
<evidence type="ECO:0000256" key="8">
    <source>
        <dbReference type="ARBA" id="ARBA00022741"/>
    </source>
</evidence>
<dbReference type="InterPro" id="IPR044974">
    <property type="entry name" value="Disease_R_plants"/>
</dbReference>
<feature type="domain" description="Disease resistance R13L4/SHOC-2-like LRR" evidence="13">
    <location>
        <begin position="532"/>
        <end position="820"/>
    </location>
</feature>
<feature type="domain" description="NB-ARC" evidence="11">
    <location>
        <begin position="157"/>
        <end position="325"/>
    </location>
</feature>
<comment type="subcellular location">
    <subcellularLocation>
        <location evidence="2">Cytoplasm</location>
    </subcellularLocation>
</comment>
<evidence type="ECO:0000259" key="13">
    <source>
        <dbReference type="Pfam" id="PF23598"/>
    </source>
</evidence>
<dbReference type="InterPro" id="IPR036388">
    <property type="entry name" value="WH-like_DNA-bd_sf"/>
</dbReference>
<sequence length="900" mass="103013">MAAYAALVSLRHIIEQLQHHPRPPISLHKLQVESLTERVTFLQDFLENYSCVDALEGRIADAAYAAEDIIESHIVDQIQAGSTSTHVENISGSTEFYQDLQEVIQDMDLIERDVMEINKEKTGIQDQLQRISMCASSSRSPPMGQNMTMVGFDDVLIEIMDKLTGQQSNRQIIPIVGMGGIGKTALASTIYMNPLIVQYFDILVWVTISQEYSVREILVESLLCQKNKWSKDDLSGMSEHKLGELLHKSLSGRRYLIVMDDLWSVDAWDRIKFFFPDNNNGSRIVITTRLSNVAVYMTDSCDVLKMKFLDEDNSWNLFCKSAFGEEGCPLELEEMGKKIAKYCKGLPLSITVIGGLLSKYKQSREYWKHIVENLNPILNSEDNEHCLKILRMSYRELPVHLKPCFLYTRVFPEDYEIRVSWLIRLWVAEGFLKPISGKSLEVVAEEYLKDLVDRNLILVHKWGHSGKIVFCKIHDLLRDLCLRESQKDKFLCFTRPHSLDIPHDIQSQRRISIHHSTSPQVVGALQSASLARSLICEFRSRPKVLPSLNHRLLRVLMAADNDFICGNYYCMETIFQLVNSRFLAVEVDFKQDLRVPSSICHLWNLQTLVVNGYGHFTAPSEIWKMPQLRHVSFSSVDLPDPPIGDTMDGLDDFVVLGNLQTLQSLRNFKFSEEVVKRIPNIKKLKIKYAHNGEESSPPAYCLDNLGLLHKLESLCCSLDRTYEAGLAKMMENLIFPRSLKKLTLTRTYLHWEDMKTKIGSLPNLQVLKLKFRSCEGPVLETVEGQFCSLKFLLIESCGYLEYWRTESSTHFPRLEHLVLRYLHDLKEIPSTIGDISTLQSIVLEYCSNSAIISAKEILKEQEDLGNVGLHVRVRLRRKNEVVESLASPNFQVETVGYSTF</sequence>
<dbReference type="Gene3D" id="3.40.50.300">
    <property type="entry name" value="P-loop containing nucleotide triphosphate hydrolases"/>
    <property type="match status" value="1"/>
</dbReference>
<evidence type="ECO:0000313" key="15">
    <source>
        <dbReference type="Proteomes" id="UP001318860"/>
    </source>
</evidence>
<protein>
    <recommendedName>
        <fullName evidence="16">NB-ARC domain-containing protein</fullName>
    </recommendedName>
</protein>
<evidence type="ECO:0000256" key="7">
    <source>
        <dbReference type="ARBA" id="ARBA00022737"/>
    </source>
</evidence>
<dbReference type="InterPro" id="IPR027417">
    <property type="entry name" value="P-loop_NTPase"/>
</dbReference>
<dbReference type="InterPro" id="IPR055414">
    <property type="entry name" value="LRR_R13L4/SHOC2-like"/>
</dbReference>
<dbReference type="Pfam" id="PF00931">
    <property type="entry name" value="NB-ARC"/>
    <property type="match status" value="1"/>
</dbReference>
<comment type="function">
    <text evidence="1">Confers resistance to late blight (Phytophthora infestans) races carrying the avirulence gene Avr1. Resistance proteins guard the plant against pathogens that contain an appropriate avirulence protein via an indirect interaction with this avirulence protein. That triggers a defense system including the hypersensitive response, which restricts the pathogen growth.</text>
</comment>
<keyword evidence="15" id="KW-1185">Reference proteome</keyword>
<evidence type="ECO:0000313" key="14">
    <source>
        <dbReference type="EMBL" id="KAK6125043.1"/>
    </source>
</evidence>
<dbReference type="InterPro" id="IPR032675">
    <property type="entry name" value="LRR_dom_sf"/>
</dbReference>
<evidence type="ECO:0000259" key="12">
    <source>
        <dbReference type="Pfam" id="PF23559"/>
    </source>
</evidence>
<evidence type="ECO:0000256" key="9">
    <source>
        <dbReference type="ARBA" id="ARBA00022821"/>
    </source>
</evidence>
<organism evidence="14 15">
    <name type="scientific">Rehmannia glutinosa</name>
    <name type="common">Chinese foxglove</name>
    <dbReference type="NCBI Taxonomy" id="99300"/>
    <lineage>
        <taxon>Eukaryota</taxon>
        <taxon>Viridiplantae</taxon>
        <taxon>Streptophyta</taxon>
        <taxon>Embryophyta</taxon>
        <taxon>Tracheophyta</taxon>
        <taxon>Spermatophyta</taxon>
        <taxon>Magnoliopsida</taxon>
        <taxon>eudicotyledons</taxon>
        <taxon>Gunneridae</taxon>
        <taxon>Pentapetalae</taxon>
        <taxon>asterids</taxon>
        <taxon>lamiids</taxon>
        <taxon>Lamiales</taxon>
        <taxon>Orobanchaceae</taxon>
        <taxon>Rehmannieae</taxon>
        <taxon>Rehmannia</taxon>
    </lineage>
</organism>
<evidence type="ECO:0000256" key="5">
    <source>
        <dbReference type="ARBA" id="ARBA00022614"/>
    </source>
</evidence>
<keyword evidence="5" id="KW-0433">Leucine-rich repeat</keyword>
<dbReference type="SUPFAM" id="SSF52540">
    <property type="entry name" value="P-loop containing nucleoside triphosphate hydrolases"/>
    <property type="match status" value="1"/>
</dbReference>
<keyword evidence="9" id="KW-0611">Plant defense</keyword>
<dbReference type="Pfam" id="PF23559">
    <property type="entry name" value="WHD_DRP"/>
    <property type="match status" value="1"/>
</dbReference>
<evidence type="ECO:0000256" key="2">
    <source>
        <dbReference type="ARBA" id="ARBA00004496"/>
    </source>
</evidence>
<keyword evidence="4" id="KW-0963">Cytoplasm</keyword>
<evidence type="ECO:0000256" key="4">
    <source>
        <dbReference type="ARBA" id="ARBA00022490"/>
    </source>
</evidence>
<dbReference type="InterPro" id="IPR058922">
    <property type="entry name" value="WHD_DRP"/>
</dbReference>
<dbReference type="SUPFAM" id="SSF52058">
    <property type="entry name" value="L domain-like"/>
    <property type="match status" value="1"/>
</dbReference>
<reference evidence="14 15" key="1">
    <citation type="journal article" date="2021" name="Comput. Struct. Biotechnol. J.">
        <title>De novo genome assembly of the potent medicinal plant Rehmannia glutinosa using nanopore technology.</title>
        <authorList>
            <person name="Ma L."/>
            <person name="Dong C."/>
            <person name="Song C."/>
            <person name="Wang X."/>
            <person name="Zheng X."/>
            <person name="Niu Y."/>
            <person name="Chen S."/>
            <person name="Feng W."/>
        </authorList>
    </citation>
    <scope>NUCLEOTIDE SEQUENCE [LARGE SCALE GENOMIC DNA]</scope>
    <source>
        <strain evidence="14">DH-2019</strain>
    </source>
</reference>
<dbReference type="InterPro" id="IPR002182">
    <property type="entry name" value="NB-ARC"/>
</dbReference>
<dbReference type="Gene3D" id="1.20.5.4130">
    <property type="match status" value="1"/>
</dbReference>
<evidence type="ECO:0000256" key="10">
    <source>
        <dbReference type="ARBA" id="ARBA00022840"/>
    </source>
</evidence>
<comment type="similarity">
    <text evidence="3">Belongs to the disease resistance NB-LRR family.</text>
</comment>
<keyword evidence="7" id="KW-0677">Repeat</keyword>
<gene>
    <name evidence="14" type="ORF">DH2020_041221</name>
</gene>
<dbReference type="PRINTS" id="PR00364">
    <property type="entry name" value="DISEASERSIST"/>
</dbReference>
<dbReference type="InterPro" id="IPR042197">
    <property type="entry name" value="Apaf_helical"/>
</dbReference>
<evidence type="ECO:0000256" key="3">
    <source>
        <dbReference type="ARBA" id="ARBA00008894"/>
    </source>
</evidence>
<evidence type="ECO:0000259" key="11">
    <source>
        <dbReference type="Pfam" id="PF00931"/>
    </source>
</evidence>
<keyword evidence="6" id="KW-0381">Hypersensitive response</keyword>
<dbReference type="Pfam" id="PF23598">
    <property type="entry name" value="LRR_14"/>
    <property type="match status" value="1"/>
</dbReference>
<dbReference type="Gene3D" id="1.10.8.430">
    <property type="entry name" value="Helical domain of apoptotic protease-activating factors"/>
    <property type="match status" value="1"/>
</dbReference>
<comment type="caution">
    <text evidence="14">The sequence shown here is derived from an EMBL/GenBank/DDBJ whole genome shotgun (WGS) entry which is preliminary data.</text>
</comment>
<proteinExistence type="inferred from homology"/>
<accession>A0ABR0US09</accession>
<feature type="domain" description="Disease resistance protein winged helix" evidence="12">
    <location>
        <begin position="410"/>
        <end position="481"/>
    </location>
</feature>
<keyword evidence="8" id="KW-0547">Nucleotide-binding</keyword>
<dbReference type="PANTHER" id="PTHR23155">
    <property type="entry name" value="DISEASE RESISTANCE PROTEIN RP"/>
    <property type="match status" value="1"/>
</dbReference>
<dbReference type="PANTHER" id="PTHR23155:SF1152">
    <property type="entry name" value="AAA+ ATPASE DOMAIN-CONTAINING PROTEIN"/>
    <property type="match status" value="1"/>
</dbReference>
<dbReference type="EMBL" id="JABTTQ020002274">
    <property type="protein sequence ID" value="KAK6125043.1"/>
    <property type="molecule type" value="Genomic_DNA"/>
</dbReference>
<dbReference type="Gene3D" id="1.10.10.10">
    <property type="entry name" value="Winged helix-like DNA-binding domain superfamily/Winged helix DNA-binding domain"/>
    <property type="match status" value="1"/>
</dbReference>
<evidence type="ECO:0000256" key="1">
    <source>
        <dbReference type="ARBA" id="ARBA00002074"/>
    </source>
</evidence>
<dbReference type="Proteomes" id="UP001318860">
    <property type="component" value="Unassembled WGS sequence"/>
</dbReference>
<evidence type="ECO:0008006" key="16">
    <source>
        <dbReference type="Google" id="ProtNLM"/>
    </source>
</evidence>
<keyword evidence="10" id="KW-0067">ATP-binding</keyword>
<name>A0ABR0US09_REHGL</name>
<evidence type="ECO:0000256" key="6">
    <source>
        <dbReference type="ARBA" id="ARBA00022667"/>
    </source>
</evidence>